<name>A0ABP0JBA3_9DINO</name>
<protein>
    <submittedName>
        <fullName evidence="1">Uncharacterized protein</fullName>
    </submittedName>
</protein>
<dbReference type="PANTHER" id="PTHR36695">
    <property type="entry name" value="AGAP008648-PA"/>
    <property type="match status" value="1"/>
</dbReference>
<accession>A0ABP0JBA3</accession>
<dbReference type="PANTHER" id="PTHR36695:SF12">
    <property type="entry name" value="AGAP008648-PA"/>
    <property type="match status" value="1"/>
</dbReference>
<keyword evidence="2" id="KW-1185">Reference proteome</keyword>
<comment type="caution">
    <text evidence="1">The sequence shown here is derived from an EMBL/GenBank/DDBJ whole genome shotgun (WGS) entry which is preliminary data.</text>
</comment>
<gene>
    <name evidence="1" type="ORF">CCMP2556_LOCUS10563</name>
</gene>
<evidence type="ECO:0000313" key="2">
    <source>
        <dbReference type="Proteomes" id="UP001642484"/>
    </source>
</evidence>
<dbReference type="Proteomes" id="UP001642484">
    <property type="component" value="Unassembled WGS sequence"/>
</dbReference>
<reference evidence="1 2" key="1">
    <citation type="submission" date="2024-02" db="EMBL/GenBank/DDBJ databases">
        <authorList>
            <person name="Chen Y."/>
            <person name="Shah S."/>
            <person name="Dougan E. K."/>
            <person name="Thang M."/>
            <person name="Chan C."/>
        </authorList>
    </citation>
    <scope>NUCLEOTIDE SEQUENCE [LARGE SCALE GENOMIC DNA]</scope>
</reference>
<evidence type="ECO:0000313" key="1">
    <source>
        <dbReference type="EMBL" id="CAK9011685.1"/>
    </source>
</evidence>
<dbReference type="EMBL" id="CAXAMN010004958">
    <property type="protein sequence ID" value="CAK9011685.1"/>
    <property type="molecule type" value="Genomic_DNA"/>
</dbReference>
<sequence length="411" mass="45748">MKAPLALAESLSQRSGRSVVVGDGIAMSTLLRVPLLSVAMWFFTGSALKTAELDYCIGEEMDVDIEACGGGVIPGCNTKYVKIASGYAQCKETDGNCVTDKICQKAPTPKEVCYAAKTPDNQKYTGDHWKLAPGAQKQVAFKVKAKNDAHLSFFGGKKEQGNRYEIVIGGGGDKFSWIRRCTSNRCHNKHELKKTGFNGKLSEEREFWATCENGKVQWGTGLVVGQSMQQEWVDSDPMECEYVDIRTGWGSTGDWNFCVRGSKKSCHEVSTKDNKKYTGTHWMLPRGPEKKVVMKVKAKNDAHVGFFTKKKSNQNMYEIVIGGWGDSQSVIRQCNQCKNEVVTKTKEINGDGFEEKEFWATCADDGMLRWGKGNQIGEELMQEFKGKHSCDYFDVMTGWGSSGTWEFCMLA</sequence>
<proteinExistence type="predicted"/>
<organism evidence="1 2">
    <name type="scientific">Durusdinium trenchii</name>
    <dbReference type="NCBI Taxonomy" id="1381693"/>
    <lineage>
        <taxon>Eukaryota</taxon>
        <taxon>Sar</taxon>
        <taxon>Alveolata</taxon>
        <taxon>Dinophyceae</taxon>
        <taxon>Suessiales</taxon>
        <taxon>Symbiodiniaceae</taxon>
        <taxon>Durusdinium</taxon>
    </lineage>
</organism>
<dbReference type="InterPro" id="IPR022041">
    <property type="entry name" value="Methyltransf_FA"/>
</dbReference>
<dbReference type="Pfam" id="PF12248">
    <property type="entry name" value="Methyltransf_FA"/>
    <property type="match status" value="2"/>
</dbReference>